<evidence type="ECO:0000256" key="1">
    <source>
        <dbReference type="ARBA" id="ARBA00022553"/>
    </source>
</evidence>
<comment type="caution">
    <text evidence="8">The sequence shown here is derived from an EMBL/GenBank/DDBJ whole genome shotgun (WGS) entry which is preliminary data.</text>
</comment>
<protein>
    <submittedName>
        <fullName evidence="8">Response regulator transcription factor</fullName>
    </submittedName>
</protein>
<name>A0A5C4T996_9BACL</name>
<dbReference type="SMART" id="SM00448">
    <property type="entry name" value="REC"/>
    <property type="match status" value="1"/>
</dbReference>
<keyword evidence="3" id="KW-0238">DNA-binding</keyword>
<dbReference type="PROSITE" id="PS50110">
    <property type="entry name" value="RESPONSE_REGULATORY"/>
    <property type="match status" value="1"/>
</dbReference>
<dbReference type="InterPro" id="IPR058245">
    <property type="entry name" value="NreC/VraR/RcsB-like_REC"/>
</dbReference>
<dbReference type="Proteomes" id="UP000307943">
    <property type="component" value="Unassembled WGS sequence"/>
</dbReference>
<dbReference type="InterPro" id="IPR016032">
    <property type="entry name" value="Sig_transdc_resp-reg_C-effctor"/>
</dbReference>
<dbReference type="AlphaFoldDB" id="A0A5C4T996"/>
<proteinExistence type="predicted"/>
<dbReference type="GO" id="GO:0006355">
    <property type="term" value="P:regulation of DNA-templated transcription"/>
    <property type="evidence" value="ECO:0007669"/>
    <property type="project" value="InterPro"/>
</dbReference>
<sequence>MTPYRVLIADDHPLARKAIRSLLDEDALFETIGEASRGEEAVALCGNLQPDLVLMDINMPDISGLEATRRIKQLHPHIRIVMLTVSDHVADLFTAIQFGAQGYLLKNMDPDDWMHYLRALLDDNSAVSRQMADKLFQHFRGGGTGASPSEPDSSVLTPRERELIACVAAGDTNRQIAERLVIAENTVKNHIKNILDKLNLENRVQLTAYAVRQGLTHIGQKRGEK</sequence>
<gene>
    <name evidence="8" type="ORF">FE784_17475</name>
</gene>
<dbReference type="EMBL" id="VDCQ01000023">
    <property type="protein sequence ID" value="TNJ64987.1"/>
    <property type="molecule type" value="Genomic_DNA"/>
</dbReference>
<dbReference type="Gene3D" id="3.40.50.2300">
    <property type="match status" value="1"/>
</dbReference>
<dbReference type="SUPFAM" id="SSF46894">
    <property type="entry name" value="C-terminal effector domain of the bipartite response regulators"/>
    <property type="match status" value="1"/>
</dbReference>
<dbReference type="SUPFAM" id="SSF52172">
    <property type="entry name" value="CheY-like"/>
    <property type="match status" value="1"/>
</dbReference>
<keyword evidence="9" id="KW-1185">Reference proteome</keyword>
<keyword evidence="1 5" id="KW-0597">Phosphoprotein</keyword>
<evidence type="ECO:0000256" key="2">
    <source>
        <dbReference type="ARBA" id="ARBA00023015"/>
    </source>
</evidence>
<dbReference type="InterPro" id="IPR001789">
    <property type="entry name" value="Sig_transdc_resp-reg_receiver"/>
</dbReference>
<reference evidence="8 9" key="1">
    <citation type="submission" date="2019-05" db="EMBL/GenBank/DDBJ databases">
        <title>We sequenced the genome of Paenibacillus hemerocallicola KCTC 33185 for further insight into its adaptation and study the phylogeny of Paenibacillus.</title>
        <authorList>
            <person name="Narsing Rao M.P."/>
        </authorList>
    </citation>
    <scope>NUCLEOTIDE SEQUENCE [LARGE SCALE GENOMIC DNA]</scope>
    <source>
        <strain evidence="8 9">KCTC 33185</strain>
    </source>
</reference>
<evidence type="ECO:0000313" key="8">
    <source>
        <dbReference type="EMBL" id="TNJ64987.1"/>
    </source>
</evidence>
<dbReference type="GO" id="GO:0003677">
    <property type="term" value="F:DNA binding"/>
    <property type="evidence" value="ECO:0007669"/>
    <property type="project" value="UniProtKB-KW"/>
</dbReference>
<dbReference type="SMART" id="SM00421">
    <property type="entry name" value="HTH_LUXR"/>
    <property type="match status" value="1"/>
</dbReference>
<dbReference type="InterPro" id="IPR000792">
    <property type="entry name" value="Tscrpt_reg_LuxR_C"/>
</dbReference>
<feature type="domain" description="Response regulatory" evidence="7">
    <location>
        <begin position="5"/>
        <end position="121"/>
    </location>
</feature>
<keyword evidence="4" id="KW-0804">Transcription</keyword>
<feature type="modified residue" description="4-aspartylphosphate" evidence="5">
    <location>
        <position position="56"/>
    </location>
</feature>
<dbReference type="PROSITE" id="PS00622">
    <property type="entry name" value="HTH_LUXR_1"/>
    <property type="match status" value="1"/>
</dbReference>
<evidence type="ECO:0000259" key="6">
    <source>
        <dbReference type="PROSITE" id="PS50043"/>
    </source>
</evidence>
<dbReference type="OrthoDB" id="9780153at2"/>
<keyword evidence="2" id="KW-0805">Transcription regulation</keyword>
<dbReference type="Pfam" id="PF00196">
    <property type="entry name" value="GerE"/>
    <property type="match status" value="1"/>
</dbReference>
<dbReference type="Pfam" id="PF00072">
    <property type="entry name" value="Response_reg"/>
    <property type="match status" value="1"/>
</dbReference>
<dbReference type="RefSeq" id="WP_139603517.1">
    <property type="nucleotide sequence ID" value="NZ_VDCQ01000023.1"/>
</dbReference>
<feature type="domain" description="HTH luxR-type" evidence="6">
    <location>
        <begin position="149"/>
        <end position="214"/>
    </location>
</feature>
<dbReference type="PROSITE" id="PS50043">
    <property type="entry name" value="HTH_LUXR_2"/>
    <property type="match status" value="1"/>
</dbReference>
<evidence type="ECO:0000313" key="9">
    <source>
        <dbReference type="Proteomes" id="UP000307943"/>
    </source>
</evidence>
<evidence type="ECO:0000256" key="5">
    <source>
        <dbReference type="PROSITE-ProRule" id="PRU00169"/>
    </source>
</evidence>
<evidence type="ECO:0000256" key="3">
    <source>
        <dbReference type="ARBA" id="ARBA00023125"/>
    </source>
</evidence>
<dbReference type="PANTHER" id="PTHR43214">
    <property type="entry name" value="TWO-COMPONENT RESPONSE REGULATOR"/>
    <property type="match status" value="1"/>
</dbReference>
<dbReference type="InterPro" id="IPR011006">
    <property type="entry name" value="CheY-like_superfamily"/>
</dbReference>
<dbReference type="CDD" id="cd17535">
    <property type="entry name" value="REC_NarL-like"/>
    <property type="match status" value="1"/>
</dbReference>
<dbReference type="InterPro" id="IPR039420">
    <property type="entry name" value="WalR-like"/>
</dbReference>
<dbReference type="CDD" id="cd06170">
    <property type="entry name" value="LuxR_C_like"/>
    <property type="match status" value="1"/>
</dbReference>
<organism evidence="8 9">
    <name type="scientific">Paenibacillus hemerocallicola</name>
    <dbReference type="NCBI Taxonomy" id="1172614"/>
    <lineage>
        <taxon>Bacteria</taxon>
        <taxon>Bacillati</taxon>
        <taxon>Bacillota</taxon>
        <taxon>Bacilli</taxon>
        <taxon>Bacillales</taxon>
        <taxon>Paenibacillaceae</taxon>
        <taxon>Paenibacillus</taxon>
    </lineage>
</organism>
<evidence type="ECO:0000256" key="4">
    <source>
        <dbReference type="ARBA" id="ARBA00023163"/>
    </source>
</evidence>
<dbReference type="GO" id="GO:0000160">
    <property type="term" value="P:phosphorelay signal transduction system"/>
    <property type="evidence" value="ECO:0007669"/>
    <property type="project" value="InterPro"/>
</dbReference>
<dbReference type="PANTHER" id="PTHR43214:SF41">
    <property type="entry name" value="NITRATE_NITRITE RESPONSE REGULATOR PROTEIN NARP"/>
    <property type="match status" value="1"/>
</dbReference>
<dbReference type="PRINTS" id="PR00038">
    <property type="entry name" value="HTHLUXR"/>
</dbReference>
<evidence type="ECO:0000259" key="7">
    <source>
        <dbReference type="PROSITE" id="PS50110"/>
    </source>
</evidence>
<accession>A0A5C4T996</accession>